<reference evidence="3" key="2">
    <citation type="journal article" date="2008" name="Nucleic Acids Res.">
        <title>The rice annotation project database (RAP-DB): 2008 update.</title>
        <authorList>
            <consortium name="The rice annotation project (RAP)"/>
        </authorList>
    </citation>
    <scope>GENOME REANNOTATION</scope>
    <source>
        <strain evidence="3">cv. Nipponbare</strain>
    </source>
</reference>
<sequence>MRSHEMNNSSSRYASEEERGSNSFLIESEEEEEDEEAHPHSSILLKDADSDSDSDDSSCATPRPSSYATHQWPQSYRQSIDIYSSVQSPNLSFLGTPTLSRLSNSFLTNSFRGKTPEILSNLVKPLLRPSSSSDDQQQQQQHDDDTRKSSQYLLPSRKPSLQQIPEDQKPLVPAHEVPAYQQCSYTQAVMNGINVLCGVGILSTPHCSICPLLWASYGVGWFFTHHACDLHPSMRLFLGHP</sequence>
<feature type="region of interest" description="Disordered" evidence="1">
    <location>
        <begin position="127"/>
        <end position="151"/>
    </location>
</feature>
<name>A0A0P0VDL0_ORYSJ</name>
<dbReference type="Gramene" id="Os02t0101000-02">
    <property type="protein sequence ID" value="Os02t0101000-02"/>
    <property type="gene ID" value="Os02g0101000"/>
</dbReference>
<proteinExistence type="predicted"/>
<gene>
    <name evidence="2" type="primary">B1370C05.10-2</name>
</gene>
<feature type="compositionally biased region" description="Polar residues" evidence="1">
    <location>
        <begin position="1"/>
        <end position="13"/>
    </location>
</feature>
<organism evidence="2 3">
    <name type="scientific">Oryza sativa subsp. japonica</name>
    <name type="common">Rice</name>
    <dbReference type="NCBI Taxonomy" id="39947"/>
    <lineage>
        <taxon>Eukaryota</taxon>
        <taxon>Viridiplantae</taxon>
        <taxon>Streptophyta</taxon>
        <taxon>Embryophyta</taxon>
        <taxon>Tracheophyta</taxon>
        <taxon>Spermatophyta</taxon>
        <taxon>Magnoliopsida</taxon>
        <taxon>Liliopsida</taxon>
        <taxon>Poales</taxon>
        <taxon>Poaceae</taxon>
        <taxon>BOP clade</taxon>
        <taxon>Oryzoideae</taxon>
        <taxon>Oryzeae</taxon>
        <taxon>Oryzinae</taxon>
        <taxon>Oryza</taxon>
        <taxon>Oryza sativa</taxon>
    </lineage>
</organism>
<dbReference type="Proteomes" id="UP000000763">
    <property type="component" value="Chromosome 2"/>
</dbReference>
<feature type="compositionally biased region" description="Polar residues" evidence="1">
    <location>
        <begin position="59"/>
        <end position="72"/>
    </location>
</feature>
<reference evidence="3" key="1">
    <citation type="journal article" date="2005" name="Nature">
        <title>The map-based sequence of the rice genome.</title>
        <authorList>
            <consortium name="International rice genome sequencing project (IRGSP)"/>
            <person name="Matsumoto T."/>
            <person name="Wu J."/>
            <person name="Kanamori H."/>
            <person name="Katayose Y."/>
            <person name="Fujisawa M."/>
            <person name="Namiki N."/>
            <person name="Mizuno H."/>
            <person name="Yamamoto K."/>
            <person name="Antonio B.A."/>
            <person name="Baba T."/>
            <person name="Sakata K."/>
            <person name="Nagamura Y."/>
            <person name="Aoki H."/>
            <person name="Arikawa K."/>
            <person name="Arita K."/>
            <person name="Bito T."/>
            <person name="Chiden Y."/>
            <person name="Fujitsuka N."/>
            <person name="Fukunaka R."/>
            <person name="Hamada M."/>
            <person name="Harada C."/>
            <person name="Hayashi A."/>
            <person name="Hijishita S."/>
            <person name="Honda M."/>
            <person name="Hosokawa S."/>
            <person name="Ichikawa Y."/>
            <person name="Idonuma A."/>
            <person name="Iijima M."/>
            <person name="Ikeda M."/>
            <person name="Ikeno M."/>
            <person name="Ito K."/>
            <person name="Ito S."/>
            <person name="Ito T."/>
            <person name="Ito Y."/>
            <person name="Ito Y."/>
            <person name="Iwabuchi A."/>
            <person name="Kamiya K."/>
            <person name="Karasawa W."/>
            <person name="Kurita K."/>
            <person name="Katagiri S."/>
            <person name="Kikuta A."/>
            <person name="Kobayashi H."/>
            <person name="Kobayashi N."/>
            <person name="Machita K."/>
            <person name="Maehara T."/>
            <person name="Masukawa M."/>
            <person name="Mizubayashi T."/>
            <person name="Mukai Y."/>
            <person name="Nagasaki H."/>
            <person name="Nagata Y."/>
            <person name="Naito S."/>
            <person name="Nakashima M."/>
            <person name="Nakama Y."/>
            <person name="Nakamichi Y."/>
            <person name="Nakamura M."/>
            <person name="Meguro A."/>
            <person name="Negishi M."/>
            <person name="Ohta I."/>
            <person name="Ohta T."/>
            <person name="Okamoto M."/>
            <person name="Ono N."/>
            <person name="Saji S."/>
            <person name="Sakaguchi M."/>
            <person name="Sakai K."/>
            <person name="Shibata M."/>
            <person name="Shimokawa T."/>
            <person name="Song J."/>
            <person name="Takazaki Y."/>
            <person name="Terasawa K."/>
            <person name="Tsugane M."/>
            <person name="Tsuji K."/>
            <person name="Ueda S."/>
            <person name="Waki K."/>
            <person name="Yamagata H."/>
            <person name="Yamamoto M."/>
            <person name="Yamamoto S."/>
            <person name="Yamane H."/>
            <person name="Yoshiki S."/>
            <person name="Yoshihara R."/>
            <person name="Yukawa K."/>
            <person name="Zhong H."/>
            <person name="Yano M."/>
            <person name="Yuan Q."/>
            <person name="Ouyang S."/>
            <person name="Liu J."/>
            <person name="Jones K.M."/>
            <person name="Gansberger K."/>
            <person name="Moffat K."/>
            <person name="Hill J."/>
            <person name="Bera J."/>
            <person name="Fadrosh D."/>
            <person name="Jin S."/>
            <person name="Johri S."/>
            <person name="Kim M."/>
            <person name="Overton L."/>
            <person name="Reardon M."/>
            <person name="Tsitrin T."/>
            <person name="Vuong H."/>
            <person name="Weaver B."/>
            <person name="Ciecko A."/>
            <person name="Tallon L."/>
            <person name="Jackson J."/>
            <person name="Pai G."/>
            <person name="Aken S.V."/>
            <person name="Utterback T."/>
            <person name="Reidmuller S."/>
            <person name="Feldblyum T."/>
            <person name="Hsiao J."/>
            <person name="Zismann V."/>
            <person name="Iobst S."/>
            <person name="de Vazeille A.R."/>
            <person name="Buell C.R."/>
            <person name="Ying K."/>
            <person name="Li Y."/>
            <person name="Lu T."/>
            <person name="Huang Y."/>
            <person name="Zhao Q."/>
            <person name="Feng Q."/>
            <person name="Zhang L."/>
            <person name="Zhu J."/>
            <person name="Weng Q."/>
            <person name="Mu J."/>
            <person name="Lu Y."/>
            <person name="Fan D."/>
            <person name="Liu Y."/>
            <person name="Guan J."/>
            <person name="Zhang Y."/>
            <person name="Yu S."/>
            <person name="Liu X."/>
            <person name="Zhang Y."/>
            <person name="Hong G."/>
            <person name="Han B."/>
            <person name="Choisne N."/>
            <person name="Demange N."/>
            <person name="Orjeda G."/>
            <person name="Samain S."/>
            <person name="Cattolico L."/>
            <person name="Pelletier E."/>
            <person name="Couloux A."/>
            <person name="Segurens B."/>
            <person name="Wincker P."/>
            <person name="D'Hont A."/>
            <person name="Scarpelli C."/>
            <person name="Weissenbach J."/>
            <person name="Salanoubat M."/>
            <person name="Quetier F."/>
            <person name="Yu Y."/>
            <person name="Kim H.R."/>
            <person name="Rambo T."/>
            <person name="Currie J."/>
            <person name="Collura K."/>
            <person name="Luo M."/>
            <person name="Yang T."/>
            <person name="Ammiraju J.S.S."/>
            <person name="Engler F."/>
            <person name="Soderlund C."/>
            <person name="Wing R.A."/>
            <person name="Palmer L.E."/>
            <person name="de la Bastide M."/>
            <person name="Spiegel L."/>
            <person name="Nascimento L."/>
            <person name="Zutavern T."/>
            <person name="O'Shaughnessy A."/>
            <person name="Dike S."/>
            <person name="Dedhia N."/>
            <person name="Preston R."/>
            <person name="Balija V."/>
            <person name="McCombie W.R."/>
            <person name="Chow T."/>
            <person name="Chen H."/>
            <person name="Chung M."/>
            <person name="Chen C."/>
            <person name="Shaw J."/>
            <person name="Wu H."/>
            <person name="Hsiao K."/>
            <person name="Chao Y."/>
            <person name="Chu M."/>
            <person name="Cheng C."/>
            <person name="Hour A."/>
            <person name="Lee P."/>
            <person name="Lin S."/>
            <person name="Lin Y."/>
            <person name="Liou J."/>
            <person name="Liu S."/>
            <person name="Hsing Y."/>
            <person name="Raghuvanshi S."/>
            <person name="Mohanty A."/>
            <person name="Bharti A.K."/>
            <person name="Gaur A."/>
            <person name="Gupta V."/>
            <person name="Kumar D."/>
            <person name="Ravi V."/>
            <person name="Vij S."/>
            <person name="Kapur A."/>
            <person name="Khurana P."/>
            <person name="Khurana P."/>
            <person name="Khurana J.P."/>
            <person name="Tyagi A.K."/>
            <person name="Gaikwad K."/>
            <person name="Singh A."/>
            <person name="Dalal V."/>
            <person name="Srivastava S."/>
            <person name="Dixit A."/>
            <person name="Pal A.K."/>
            <person name="Ghazi I.A."/>
            <person name="Yadav M."/>
            <person name="Pandit A."/>
            <person name="Bhargava A."/>
            <person name="Sureshbabu K."/>
            <person name="Batra K."/>
            <person name="Sharma T.R."/>
            <person name="Mohapatra T."/>
            <person name="Singh N.K."/>
            <person name="Messing J."/>
            <person name="Nelson A.B."/>
            <person name="Fuks G."/>
            <person name="Kavchok S."/>
            <person name="Keizer G."/>
            <person name="Linton E."/>
            <person name="Llaca V."/>
            <person name="Song R."/>
            <person name="Tanyolac B."/>
            <person name="Young S."/>
            <person name="Ho-Il K."/>
            <person name="Hahn J.H."/>
            <person name="Sangsakoo G."/>
            <person name="Vanavichit A."/>
            <person name="de Mattos Luiz.A.T."/>
            <person name="Zimmer P.D."/>
            <person name="Malone G."/>
            <person name="Dellagostin O."/>
            <person name="de Oliveira A.C."/>
            <person name="Bevan M."/>
            <person name="Bancroft I."/>
            <person name="Minx P."/>
            <person name="Cordum H."/>
            <person name="Wilson R."/>
            <person name="Cheng Z."/>
            <person name="Jin W."/>
            <person name="Jiang J."/>
            <person name="Leong S.A."/>
            <person name="Iwama H."/>
            <person name="Gojobori T."/>
            <person name="Itoh T."/>
            <person name="Niimura Y."/>
            <person name="Fujii Y."/>
            <person name="Habara T."/>
            <person name="Sakai H."/>
            <person name="Sato Y."/>
            <person name="Wilson G."/>
            <person name="Kumar K."/>
            <person name="McCouch S."/>
            <person name="Juretic N."/>
            <person name="Hoen D."/>
            <person name="Wright S."/>
            <person name="Bruskiewich R."/>
            <person name="Bureau T."/>
            <person name="Miyao A."/>
            <person name="Hirochika H."/>
            <person name="Nishikawa T."/>
            <person name="Kadowaki K."/>
            <person name="Sugiura M."/>
            <person name="Burr B."/>
            <person name="Sasaki T."/>
        </authorList>
    </citation>
    <scope>NUCLEOTIDE SEQUENCE [LARGE SCALE GENOMIC DNA]</scope>
    <source>
        <strain evidence="3">cv. Nipponbare</strain>
    </source>
</reference>
<dbReference type="AlphaFoldDB" id="A0A0P0VDL0"/>
<accession>A0A0P0VDL0</accession>
<feature type="region of interest" description="Disordered" evidence="1">
    <location>
        <begin position="1"/>
        <end position="72"/>
    </location>
</feature>
<feature type="compositionally biased region" description="Low complexity" evidence="1">
    <location>
        <begin position="130"/>
        <end position="140"/>
    </location>
</feature>
<protein>
    <submittedName>
        <fullName evidence="2">Amino acid transporter-like protein</fullName>
    </submittedName>
</protein>
<feature type="compositionally biased region" description="Acidic residues" evidence="1">
    <location>
        <begin position="27"/>
        <end position="36"/>
    </location>
</feature>
<evidence type="ECO:0000313" key="2">
    <source>
        <dbReference type="EMBL" id="BAD08182.1"/>
    </source>
</evidence>
<evidence type="ECO:0000256" key="1">
    <source>
        <dbReference type="SAM" id="MobiDB-lite"/>
    </source>
</evidence>
<evidence type="ECO:0000313" key="3">
    <source>
        <dbReference type="Proteomes" id="UP000000763"/>
    </source>
</evidence>
<dbReference type="EMBL" id="AP005873">
    <property type="protein sequence ID" value="BAD08182.1"/>
    <property type="molecule type" value="Genomic_DNA"/>
</dbReference>